<evidence type="ECO:0000313" key="3">
    <source>
        <dbReference type="Proteomes" id="UP000006038"/>
    </source>
</evidence>
<evidence type="ECO:0000313" key="2">
    <source>
        <dbReference type="EnsemblPlants" id="OB02G19800.1"/>
    </source>
</evidence>
<reference evidence="2" key="1">
    <citation type="submission" date="2013-04" db="UniProtKB">
        <authorList>
            <consortium name="EnsemblPlants"/>
        </authorList>
    </citation>
    <scope>IDENTIFICATION</scope>
</reference>
<sequence length="74" mass="8448">MALLLLLVLLLLLRAVCEHCCCCGGPRNVLIHVYLLGEGIYPFTYPRLHRKDAKKNNFQMWTPLQTAHLNACLL</sequence>
<dbReference type="AlphaFoldDB" id="J3LBG3"/>
<protein>
    <recommendedName>
        <fullName evidence="4">Secreted protein</fullName>
    </recommendedName>
</protein>
<evidence type="ECO:0008006" key="4">
    <source>
        <dbReference type="Google" id="ProtNLM"/>
    </source>
</evidence>
<feature type="chain" id="PRO_5003773687" description="Secreted protein" evidence="1">
    <location>
        <begin position="18"/>
        <end position="74"/>
    </location>
</feature>
<dbReference type="Gramene" id="OB02G19800.1">
    <property type="protein sequence ID" value="OB02G19800.1"/>
    <property type="gene ID" value="OB02G19800"/>
</dbReference>
<keyword evidence="1" id="KW-0732">Signal</keyword>
<dbReference type="EnsemblPlants" id="OB02G19800.1">
    <property type="protein sequence ID" value="OB02G19800.1"/>
    <property type="gene ID" value="OB02G19800"/>
</dbReference>
<keyword evidence="3" id="KW-1185">Reference proteome</keyword>
<dbReference type="Proteomes" id="UP000006038">
    <property type="component" value="Unassembled WGS sequence"/>
</dbReference>
<proteinExistence type="predicted"/>
<accession>J3LBG3</accession>
<dbReference type="HOGENOM" id="CLU_2691670_0_0_1"/>
<feature type="signal peptide" evidence="1">
    <location>
        <begin position="1"/>
        <end position="17"/>
    </location>
</feature>
<organism evidence="2">
    <name type="scientific">Oryza brachyantha</name>
    <name type="common">malo sina</name>
    <dbReference type="NCBI Taxonomy" id="4533"/>
    <lineage>
        <taxon>Eukaryota</taxon>
        <taxon>Viridiplantae</taxon>
        <taxon>Streptophyta</taxon>
        <taxon>Embryophyta</taxon>
        <taxon>Tracheophyta</taxon>
        <taxon>Spermatophyta</taxon>
        <taxon>Magnoliopsida</taxon>
        <taxon>Liliopsida</taxon>
        <taxon>Poales</taxon>
        <taxon>Poaceae</taxon>
        <taxon>BOP clade</taxon>
        <taxon>Oryzoideae</taxon>
        <taxon>Oryzeae</taxon>
        <taxon>Oryzinae</taxon>
        <taxon>Oryza</taxon>
    </lineage>
</organism>
<evidence type="ECO:0000256" key="1">
    <source>
        <dbReference type="SAM" id="SignalP"/>
    </source>
</evidence>
<name>J3LBG3_ORYBR</name>